<dbReference type="PANTHER" id="PTHR33677:SF5">
    <property type="entry name" value="TRANSCRIPTIONAL REPRESSOR FRMR"/>
    <property type="match status" value="1"/>
</dbReference>
<comment type="caution">
    <text evidence="1">The sequence shown here is derived from an EMBL/GenBank/DDBJ whole genome shotgun (WGS) entry which is preliminary data.</text>
</comment>
<evidence type="ECO:0000313" key="1">
    <source>
        <dbReference type="EMBL" id="EIW16442.1"/>
    </source>
</evidence>
<dbReference type="GO" id="GO:0045892">
    <property type="term" value="P:negative regulation of DNA-templated transcription"/>
    <property type="evidence" value="ECO:0007669"/>
    <property type="project" value="UniProtKB-ARBA"/>
</dbReference>
<dbReference type="PANTHER" id="PTHR33677">
    <property type="entry name" value="TRANSCRIPTIONAL REPRESSOR FRMR-RELATED"/>
    <property type="match status" value="1"/>
</dbReference>
<sequence length="89" mass="9883">MPNTSTQKEVLNRLRNVKGHVAGIERMVGENAPCKDVLLQLLAIRSSIEKIGIFILENNAAECLISDSIPPEEKEKVNQLVKDIVAFLK</sequence>
<protein>
    <recommendedName>
        <fullName evidence="3">Metal sensitive transcriptional repressor</fullName>
    </recommendedName>
</protein>
<gene>
    <name evidence="1" type="ORF">FB4_0953</name>
</gene>
<dbReference type="InterPro" id="IPR003735">
    <property type="entry name" value="Metal_Tscrpt_repr"/>
</dbReference>
<name>I9AU17_9FIRM</name>
<dbReference type="CDD" id="cd10148">
    <property type="entry name" value="CsoR-like_DUF156"/>
    <property type="match status" value="1"/>
</dbReference>
<accession>I9AU17</accession>
<dbReference type="Gene3D" id="1.20.58.1000">
    <property type="entry name" value="Metal-sensitive repressor, helix protomer"/>
    <property type="match status" value="1"/>
</dbReference>
<evidence type="ECO:0000313" key="2">
    <source>
        <dbReference type="Proteomes" id="UP000004324"/>
    </source>
</evidence>
<evidence type="ECO:0008006" key="3">
    <source>
        <dbReference type="Google" id="ProtNLM"/>
    </source>
</evidence>
<keyword evidence="2" id="KW-1185">Reference proteome</keyword>
<dbReference type="GO" id="GO:0046872">
    <property type="term" value="F:metal ion binding"/>
    <property type="evidence" value="ECO:0007669"/>
    <property type="project" value="InterPro"/>
</dbReference>
<dbReference type="PATRIC" id="fig|1149862.3.peg.3963"/>
<dbReference type="RefSeq" id="WP_007937498.1">
    <property type="nucleotide sequence ID" value="NZ_AKVJ01000066.1"/>
</dbReference>
<reference evidence="1 2" key="1">
    <citation type="journal article" date="2012" name="J. Bacteriol.">
        <title>Draft Genome Sequences for Two Metal-Reducing Pelosinus fermentans Strains Isolated from a Cr(VI)-Contaminated Site and for Type Strain R7.</title>
        <authorList>
            <person name="Brown S.D."/>
            <person name="Podar M."/>
            <person name="Klingeman D.M."/>
            <person name="Johnson C.M."/>
            <person name="Yang Z.K."/>
            <person name="Utturkar S.M."/>
            <person name="Land M.L."/>
            <person name="Mosher J.J."/>
            <person name="Hurt R.A.Jr."/>
            <person name="Phelps T.J."/>
            <person name="Palumbo A.V."/>
            <person name="Arkin A.P."/>
            <person name="Hazen T.C."/>
            <person name="Elias D.A."/>
        </authorList>
    </citation>
    <scope>NUCLEOTIDE SEQUENCE [LARGE SCALE GENOMIC DNA]</scope>
    <source>
        <strain evidence="1 2">B4</strain>
    </source>
</reference>
<dbReference type="OrthoDB" id="9811244at2"/>
<dbReference type="AlphaFoldDB" id="I9AU17"/>
<dbReference type="Pfam" id="PF02583">
    <property type="entry name" value="Trns_repr_metal"/>
    <property type="match status" value="1"/>
</dbReference>
<dbReference type="EMBL" id="AKVJ01000066">
    <property type="protein sequence ID" value="EIW16442.1"/>
    <property type="molecule type" value="Genomic_DNA"/>
</dbReference>
<dbReference type="Proteomes" id="UP000004324">
    <property type="component" value="Unassembled WGS sequence"/>
</dbReference>
<dbReference type="GO" id="GO:0003677">
    <property type="term" value="F:DNA binding"/>
    <property type="evidence" value="ECO:0007669"/>
    <property type="project" value="InterPro"/>
</dbReference>
<organism evidence="1 2">
    <name type="scientific">Pelosinus fermentans B4</name>
    <dbReference type="NCBI Taxonomy" id="1149862"/>
    <lineage>
        <taxon>Bacteria</taxon>
        <taxon>Bacillati</taxon>
        <taxon>Bacillota</taxon>
        <taxon>Negativicutes</taxon>
        <taxon>Selenomonadales</taxon>
        <taxon>Sporomusaceae</taxon>
        <taxon>Pelosinus</taxon>
    </lineage>
</organism>
<proteinExistence type="predicted"/>
<dbReference type="InterPro" id="IPR038390">
    <property type="entry name" value="Metal_Tscrpt_repr_sf"/>
</dbReference>